<dbReference type="InterPro" id="IPR015410">
    <property type="entry name" value="DUF1985"/>
</dbReference>
<feature type="region of interest" description="Disordered" evidence="1">
    <location>
        <begin position="276"/>
        <end position="319"/>
    </location>
</feature>
<sequence length="524" mass="60164">MQLRNQLKDLLKTSVGEWYEGQITQHDHFDDLRDIDVVLNRVSKHLAIKERRQYIESCFGHFLKMHREMKFSAGKVHRLLMHELHHDGLEDEMRFMSGHHSVRFSKFELCLITRLKFEVIPDTTRYEMVVNGIHQRYFGGRDEVKYVQLRVVLQIGIFEQQYDAVKLCLLYMLNWILMGLDEKEKIPIFAFEVIPELGTQFGTRMEIDLSPRILKWELSKRPRADKLAKIFTLRMFVRTLLVPTAVERAERYYDGIYEGGSLYTIADRVNVAVPDPIDHTTAGTSDTEGSKPTYSHHKGTDLETRHDQQGPPPLASHLSLQGTHLHSAPLQAINRDRVPPHGLPLRSIPALRTLPEVLQGQSPSIATHPSGLSEHAHLQAIPRDRRVHKRGWQPLSLYTDLCRSKWLRTLPASSEHILRLEKLVHGDQLATYKAYKLNMMGEFHGYIFNGGIMPTGVEDKPLKGSDSLQHWTAVLAPGQHRPQCREALSIRPVQIGIANPYQVRADRELKVVFTVDVAWGPVSR</sequence>
<dbReference type="Proteomes" id="UP001281410">
    <property type="component" value="Unassembled WGS sequence"/>
</dbReference>
<dbReference type="EMBL" id="JANJYJ010000002">
    <property type="protein sequence ID" value="KAK3224933.1"/>
    <property type="molecule type" value="Genomic_DNA"/>
</dbReference>
<accession>A0AAE0EE13</accession>
<organism evidence="3 4">
    <name type="scientific">Dipteronia sinensis</name>
    <dbReference type="NCBI Taxonomy" id="43782"/>
    <lineage>
        <taxon>Eukaryota</taxon>
        <taxon>Viridiplantae</taxon>
        <taxon>Streptophyta</taxon>
        <taxon>Embryophyta</taxon>
        <taxon>Tracheophyta</taxon>
        <taxon>Spermatophyta</taxon>
        <taxon>Magnoliopsida</taxon>
        <taxon>eudicotyledons</taxon>
        <taxon>Gunneridae</taxon>
        <taxon>Pentapetalae</taxon>
        <taxon>rosids</taxon>
        <taxon>malvids</taxon>
        <taxon>Sapindales</taxon>
        <taxon>Sapindaceae</taxon>
        <taxon>Hippocastanoideae</taxon>
        <taxon>Acereae</taxon>
        <taxon>Dipteronia</taxon>
    </lineage>
</organism>
<evidence type="ECO:0000256" key="1">
    <source>
        <dbReference type="SAM" id="MobiDB-lite"/>
    </source>
</evidence>
<gene>
    <name evidence="3" type="ORF">Dsin_004795</name>
</gene>
<feature type="compositionally biased region" description="Basic and acidic residues" evidence="1">
    <location>
        <begin position="298"/>
        <end position="308"/>
    </location>
</feature>
<evidence type="ECO:0000313" key="4">
    <source>
        <dbReference type="Proteomes" id="UP001281410"/>
    </source>
</evidence>
<feature type="domain" description="DUF1985" evidence="2">
    <location>
        <begin position="90"/>
        <end position="198"/>
    </location>
</feature>
<dbReference type="PANTHER" id="PTHR48449:SF1">
    <property type="entry name" value="DUF1985 DOMAIN-CONTAINING PROTEIN"/>
    <property type="match status" value="1"/>
</dbReference>
<dbReference type="AlphaFoldDB" id="A0AAE0EE13"/>
<evidence type="ECO:0000259" key="2">
    <source>
        <dbReference type="Pfam" id="PF09331"/>
    </source>
</evidence>
<proteinExistence type="predicted"/>
<dbReference type="PANTHER" id="PTHR48449">
    <property type="entry name" value="DUF1985 DOMAIN-CONTAINING PROTEIN"/>
    <property type="match status" value="1"/>
</dbReference>
<feature type="compositionally biased region" description="Polar residues" evidence="1">
    <location>
        <begin position="281"/>
        <end position="293"/>
    </location>
</feature>
<keyword evidence="4" id="KW-1185">Reference proteome</keyword>
<comment type="caution">
    <text evidence="3">The sequence shown here is derived from an EMBL/GenBank/DDBJ whole genome shotgun (WGS) entry which is preliminary data.</text>
</comment>
<evidence type="ECO:0000313" key="3">
    <source>
        <dbReference type="EMBL" id="KAK3224933.1"/>
    </source>
</evidence>
<reference evidence="3" key="1">
    <citation type="journal article" date="2023" name="Plant J.">
        <title>Genome sequences and population genomics provide insights into the demographic history, inbreeding, and mutation load of two 'living fossil' tree species of Dipteronia.</title>
        <authorList>
            <person name="Feng Y."/>
            <person name="Comes H.P."/>
            <person name="Chen J."/>
            <person name="Zhu S."/>
            <person name="Lu R."/>
            <person name="Zhang X."/>
            <person name="Li P."/>
            <person name="Qiu J."/>
            <person name="Olsen K.M."/>
            <person name="Qiu Y."/>
        </authorList>
    </citation>
    <scope>NUCLEOTIDE SEQUENCE</scope>
    <source>
        <strain evidence="3">NBL</strain>
    </source>
</reference>
<dbReference type="Pfam" id="PF09331">
    <property type="entry name" value="DUF1985"/>
    <property type="match status" value="1"/>
</dbReference>
<name>A0AAE0EE13_9ROSI</name>
<protein>
    <recommendedName>
        <fullName evidence="2">DUF1985 domain-containing protein</fullName>
    </recommendedName>
</protein>